<protein>
    <recommendedName>
        <fullName evidence="2">Protein kinase domain-containing protein</fullName>
    </recommendedName>
</protein>
<dbReference type="SUPFAM" id="SSF56112">
    <property type="entry name" value="Protein kinase-like (PK-like)"/>
    <property type="match status" value="1"/>
</dbReference>
<dbReference type="InterPro" id="IPR000719">
    <property type="entry name" value="Prot_kinase_dom"/>
</dbReference>
<dbReference type="InterPro" id="IPR011009">
    <property type="entry name" value="Kinase-like_dom_sf"/>
</dbReference>
<proteinExistence type="predicted"/>
<gene>
    <name evidence="3" type="ORF">RDB_LOCUS125183</name>
</gene>
<dbReference type="EMBL" id="CAJMWR010003956">
    <property type="protein sequence ID" value="CAE6476653.1"/>
    <property type="molecule type" value="Genomic_DNA"/>
</dbReference>
<reference evidence="3" key="1">
    <citation type="submission" date="2021-01" db="EMBL/GenBank/DDBJ databases">
        <authorList>
            <person name="Kaushik A."/>
        </authorList>
    </citation>
    <scope>NUCLEOTIDE SEQUENCE</scope>
    <source>
        <strain evidence="3">AG1-1A</strain>
    </source>
</reference>
<dbReference type="Gene3D" id="1.10.510.10">
    <property type="entry name" value="Transferase(Phosphotransferase) domain 1"/>
    <property type="match status" value="1"/>
</dbReference>
<dbReference type="GO" id="GO:0004672">
    <property type="term" value="F:protein kinase activity"/>
    <property type="evidence" value="ECO:0007669"/>
    <property type="project" value="InterPro"/>
</dbReference>
<evidence type="ECO:0000256" key="1">
    <source>
        <dbReference type="SAM" id="MobiDB-lite"/>
    </source>
</evidence>
<dbReference type="GO" id="GO:0005524">
    <property type="term" value="F:ATP binding"/>
    <property type="evidence" value="ECO:0007669"/>
    <property type="project" value="InterPro"/>
</dbReference>
<dbReference type="PROSITE" id="PS50011">
    <property type="entry name" value="PROTEIN_KINASE_DOM"/>
    <property type="match status" value="1"/>
</dbReference>
<sequence length="371" mass="43391">MSFSTHDVGVSSPRPEQRSEAENRWVEFQPYLLSKGYQLRPRYQPNWVPSWLNGTKDYRDCEDSVDSMPRRVLDAIRVSDGKQVIIKLLVPSVGDREGEDEYELLQYFSSQLKDDPINRIVPCYDSFPVPGIKSGFFAVMPLLSRYDFPPFYSLDEVQDFLQQIFQGVMFMHTHNATHGDIASANIMMDSRLLYTEPFHPVNQQRSLDFRRSVYPRYRRHQVVIHYYLIDLGYAKWFRDPTSPKLVTGLHARERAPEQKSGKPYNPFAVDVYQLGAVIRRDLIPRISELEFLLPLARTMTEREPAKRPSIGEAYQIMNNEFSGIWGVRRRWPIIPPGAWWLQRVLYIISGITTEVFQVANNLLKLLIIWKR</sequence>
<name>A0A8H3C6V4_9AGAM</name>
<feature type="region of interest" description="Disordered" evidence="1">
    <location>
        <begin position="1"/>
        <end position="21"/>
    </location>
</feature>
<dbReference type="AlphaFoldDB" id="A0A8H3C6V4"/>
<dbReference type="SMART" id="SM00220">
    <property type="entry name" value="S_TKc"/>
    <property type="match status" value="1"/>
</dbReference>
<comment type="caution">
    <text evidence="3">The sequence shown here is derived from an EMBL/GenBank/DDBJ whole genome shotgun (WGS) entry which is preliminary data.</text>
</comment>
<evidence type="ECO:0000313" key="3">
    <source>
        <dbReference type="EMBL" id="CAE6476653.1"/>
    </source>
</evidence>
<organism evidence="3 4">
    <name type="scientific">Rhizoctonia solani</name>
    <dbReference type="NCBI Taxonomy" id="456999"/>
    <lineage>
        <taxon>Eukaryota</taxon>
        <taxon>Fungi</taxon>
        <taxon>Dikarya</taxon>
        <taxon>Basidiomycota</taxon>
        <taxon>Agaricomycotina</taxon>
        <taxon>Agaricomycetes</taxon>
        <taxon>Cantharellales</taxon>
        <taxon>Ceratobasidiaceae</taxon>
        <taxon>Rhizoctonia</taxon>
    </lineage>
</organism>
<evidence type="ECO:0000259" key="2">
    <source>
        <dbReference type="PROSITE" id="PS50011"/>
    </source>
</evidence>
<feature type="domain" description="Protein kinase" evidence="2">
    <location>
        <begin position="58"/>
        <end position="371"/>
    </location>
</feature>
<dbReference type="Proteomes" id="UP000663840">
    <property type="component" value="Unassembled WGS sequence"/>
</dbReference>
<evidence type="ECO:0000313" key="4">
    <source>
        <dbReference type="Proteomes" id="UP000663840"/>
    </source>
</evidence>
<accession>A0A8H3C6V4</accession>